<evidence type="ECO:0000256" key="1">
    <source>
        <dbReference type="ARBA" id="ARBA00022614"/>
    </source>
</evidence>
<keyword evidence="1" id="KW-0433">Leucine-rich repeat</keyword>
<keyword evidence="5" id="KW-1185">Reference proteome</keyword>
<dbReference type="InterPro" id="IPR003591">
    <property type="entry name" value="Leu-rich_rpt_typical-subtyp"/>
</dbReference>
<sequence length="573" mass="64035">MASVYIFLKLFFITSISYTVTGIPLGSNVHCAVRREISPCTCRYEDPPPLRSSKVINVVCESMTSFQQVVTALQGKFETDVDIILKISHSSLDDLPQLSFQQMGITIQQLRLQNDNLSAIPESVFSGMGKAELVSLSDNALTAIPQNVLRLMPRLKTLDISRGGIANITSTDFLGLPTLSTLILSANNVSLLEANSLPATINKLHIGGNRIRSLNGTLRCLTDLEWVFLNNNQLDNLEGELPEVRPNKRLTMLQASNNRIGSMPQELKDFTALDILSLGSNKIKYLGGAIANAKKLKILELYNNHLERLETGDFANLENLEDLDLQYNFLTHLNKSLLPLKNLRRVKLSYNRLTVFSPSEIRGLMRLKFADFSHNLISEISAKGENWVEPSAKVDELRLEFNNLKTLEGSIGLQIVGLTKLNISHNLLESIGPQGFEGLKELKCLDISHNKLLTLSDAAQTILVSLEDLRASFNFITHLEKDFHGFPQLCWADMSYNQIEDISNSLLDHTQCTYHGVNMTLRIYLQGNHGICNLQISEKIMKIQKQRDVEMHGLTDCQHANSTQIHVASSLLV</sequence>
<keyword evidence="2" id="KW-0677">Repeat</keyword>
<evidence type="ECO:0000256" key="2">
    <source>
        <dbReference type="ARBA" id="ARBA00022737"/>
    </source>
</evidence>
<dbReference type="Proteomes" id="UP001152798">
    <property type="component" value="Chromosome 1"/>
</dbReference>
<dbReference type="InterPro" id="IPR001611">
    <property type="entry name" value="Leu-rich_rpt"/>
</dbReference>
<dbReference type="PANTHER" id="PTHR45712:SF22">
    <property type="entry name" value="INSULIN-LIKE GROWTH FACTOR-BINDING PROTEIN COMPLEX ACID LABILE SUBUNIT"/>
    <property type="match status" value="1"/>
</dbReference>
<dbReference type="AlphaFoldDB" id="A0A9P0H0Z6"/>
<dbReference type="SMART" id="SM00369">
    <property type="entry name" value="LRR_TYP"/>
    <property type="match status" value="12"/>
</dbReference>
<dbReference type="GO" id="GO:0005615">
    <property type="term" value="C:extracellular space"/>
    <property type="evidence" value="ECO:0007669"/>
    <property type="project" value="TreeGrafter"/>
</dbReference>
<gene>
    <name evidence="4" type="ORF">NEZAVI_LOCUS612</name>
</gene>
<feature type="chain" id="PRO_5040410798" evidence="3">
    <location>
        <begin position="23"/>
        <end position="573"/>
    </location>
</feature>
<dbReference type="PROSITE" id="PS51450">
    <property type="entry name" value="LRR"/>
    <property type="match status" value="1"/>
</dbReference>
<dbReference type="OrthoDB" id="442066at2759"/>
<keyword evidence="3" id="KW-0732">Signal</keyword>
<feature type="signal peptide" evidence="3">
    <location>
        <begin position="1"/>
        <end position="22"/>
    </location>
</feature>
<dbReference type="Gene3D" id="3.80.10.10">
    <property type="entry name" value="Ribonuclease Inhibitor"/>
    <property type="match status" value="3"/>
</dbReference>
<protein>
    <submittedName>
        <fullName evidence="4">Uncharacterized protein</fullName>
    </submittedName>
</protein>
<dbReference type="SUPFAM" id="SSF52058">
    <property type="entry name" value="L domain-like"/>
    <property type="match status" value="2"/>
</dbReference>
<reference evidence="4" key="1">
    <citation type="submission" date="2022-01" db="EMBL/GenBank/DDBJ databases">
        <authorList>
            <person name="King R."/>
        </authorList>
    </citation>
    <scope>NUCLEOTIDE SEQUENCE</scope>
</reference>
<proteinExistence type="predicted"/>
<dbReference type="Pfam" id="PF13855">
    <property type="entry name" value="LRR_8"/>
    <property type="match status" value="3"/>
</dbReference>
<dbReference type="FunFam" id="3.80.10.10:FF:001164">
    <property type="entry name" value="GH01279p"/>
    <property type="match status" value="1"/>
</dbReference>
<accession>A0A9P0H0Z6</accession>
<name>A0A9P0H0Z6_NEZVI</name>
<evidence type="ECO:0000313" key="5">
    <source>
        <dbReference type="Proteomes" id="UP001152798"/>
    </source>
</evidence>
<dbReference type="EMBL" id="OV725077">
    <property type="protein sequence ID" value="CAH1389160.1"/>
    <property type="molecule type" value="Genomic_DNA"/>
</dbReference>
<evidence type="ECO:0000313" key="4">
    <source>
        <dbReference type="EMBL" id="CAH1389160.1"/>
    </source>
</evidence>
<organism evidence="4 5">
    <name type="scientific">Nezara viridula</name>
    <name type="common">Southern green stink bug</name>
    <name type="synonym">Cimex viridulus</name>
    <dbReference type="NCBI Taxonomy" id="85310"/>
    <lineage>
        <taxon>Eukaryota</taxon>
        <taxon>Metazoa</taxon>
        <taxon>Ecdysozoa</taxon>
        <taxon>Arthropoda</taxon>
        <taxon>Hexapoda</taxon>
        <taxon>Insecta</taxon>
        <taxon>Pterygota</taxon>
        <taxon>Neoptera</taxon>
        <taxon>Paraneoptera</taxon>
        <taxon>Hemiptera</taxon>
        <taxon>Heteroptera</taxon>
        <taxon>Panheteroptera</taxon>
        <taxon>Pentatomomorpha</taxon>
        <taxon>Pentatomoidea</taxon>
        <taxon>Pentatomidae</taxon>
        <taxon>Pentatominae</taxon>
        <taxon>Nezara</taxon>
    </lineage>
</organism>
<dbReference type="InterPro" id="IPR050333">
    <property type="entry name" value="SLRP"/>
</dbReference>
<dbReference type="PANTHER" id="PTHR45712">
    <property type="entry name" value="AGAP008170-PA"/>
    <property type="match status" value="1"/>
</dbReference>
<dbReference type="InterPro" id="IPR032675">
    <property type="entry name" value="LRR_dom_sf"/>
</dbReference>
<evidence type="ECO:0000256" key="3">
    <source>
        <dbReference type="SAM" id="SignalP"/>
    </source>
</evidence>